<keyword evidence="2" id="KW-1185">Reference proteome</keyword>
<accession>A0A5C6CHT6</accession>
<dbReference type="AlphaFoldDB" id="A0A5C6CHT6"/>
<proteinExistence type="predicted"/>
<reference evidence="1 2" key="1">
    <citation type="submission" date="2019-02" db="EMBL/GenBank/DDBJ databases">
        <title>Deep-cultivation of Planctomycetes and their phenomic and genomic characterization uncovers novel biology.</title>
        <authorList>
            <person name="Wiegand S."/>
            <person name="Jogler M."/>
            <person name="Boedeker C."/>
            <person name="Pinto D."/>
            <person name="Vollmers J."/>
            <person name="Rivas-Marin E."/>
            <person name="Kohn T."/>
            <person name="Peeters S.H."/>
            <person name="Heuer A."/>
            <person name="Rast P."/>
            <person name="Oberbeckmann S."/>
            <person name="Bunk B."/>
            <person name="Jeske O."/>
            <person name="Meyerdierks A."/>
            <person name="Storesund J.E."/>
            <person name="Kallscheuer N."/>
            <person name="Luecker S."/>
            <person name="Lage O.M."/>
            <person name="Pohl T."/>
            <person name="Merkel B.J."/>
            <person name="Hornburger P."/>
            <person name="Mueller R.-W."/>
            <person name="Bruemmer F."/>
            <person name="Labrenz M."/>
            <person name="Spormann A.M."/>
            <person name="Op Den Camp H."/>
            <person name="Overmann J."/>
            <person name="Amann R."/>
            <person name="Jetten M.S.M."/>
            <person name="Mascher T."/>
            <person name="Medema M.H."/>
            <person name="Devos D.P."/>
            <person name="Kaster A.-K."/>
            <person name="Ovreas L."/>
            <person name="Rohde M."/>
            <person name="Galperin M.Y."/>
            <person name="Jogler C."/>
        </authorList>
    </citation>
    <scope>NUCLEOTIDE SEQUENCE [LARGE SCALE GENOMIC DNA]</scope>
    <source>
        <strain evidence="1 2">Pla52o</strain>
    </source>
</reference>
<dbReference type="Proteomes" id="UP000316304">
    <property type="component" value="Unassembled WGS sequence"/>
</dbReference>
<comment type="caution">
    <text evidence="1">The sequence shown here is derived from an EMBL/GenBank/DDBJ whole genome shotgun (WGS) entry which is preliminary data.</text>
</comment>
<sequence length="76" mass="8451">MFERKETTVMYEVVHFLSTGHRLKCHTRVLLSHNQVAEHGLASLGLVSLATIDDAGDARHGSCDGNGKRKIIHRID</sequence>
<organism evidence="1 2">
    <name type="scientific">Novipirellula galeiformis</name>
    <dbReference type="NCBI Taxonomy" id="2528004"/>
    <lineage>
        <taxon>Bacteria</taxon>
        <taxon>Pseudomonadati</taxon>
        <taxon>Planctomycetota</taxon>
        <taxon>Planctomycetia</taxon>
        <taxon>Pirellulales</taxon>
        <taxon>Pirellulaceae</taxon>
        <taxon>Novipirellula</taxon>
    </lineage>
</organism>
<evidence type="ECO:0000313" key="1">
    <source>
        <dbReference type="EMBL" id="TWU23267.1"/>
    </source>
</evidence>
<protein>
    <submittedName>
        <fullName evidence="1">Uncharacterized protein</fullName>
    </submittedName>
</protein>
<dbReference type="EMBL" id="SJPT01000004">
    <property type="protein sequence ID" value="TWU23267.1"/>
    <property type="molecule type" value="Genomic_DNA"/>
</dbReference>
<evidence type="ECO:0000313" key="2">
    <source>
        <dbReference type="Proteomes" id="UP000316304"/>
    </source>
</evidence>
<gene>
    <name evidence="1" type="ORF">Pla52o_28030</name>
</gene>
<name>A0A5C6CHT6_9BACT</name>